<dbReference type="PANTHER" id="PTHR45648">
    <property type="entry name" value="GDSL LIPASE/ACYLHYDROLASE FAMILY PROTEIN (AFU_ORTHOLOGUE AFUA_4G14700)"/>
    <property type="match status" value="1"/>
</dbReference>
<reference evidence="3" key="3">
    <citation type="submission" date="2020-12" db="UniProtKB">
        <authorList>
            <consortium name="EnsemblPlants"/>
        </authorList>
    </citation>
    <scope>IDENTIFICATION</scope>
</reference>
<dbReference type="Gramene" id="Pp3c16_6900V3.2">
    <property type="protein sequence ID" value="Pp3c16_6900V3.2"/>
    <property type="gene ID" value="Pp3c16_6900"/>
</dbReference>
<reference evidence="3 4" key="1">
    <citation type="journal article" date="2008" name="Science">
        <title>The Physcomitrella genome reveals evolutionary insights into the conquest of land by plants.</title>
        <authorList>
            <person name="Rensing S."/>
            <person name="Lang D."/>
            <person name="Zimmer A."/>
            <person name="Terry A."/>
            <person name="Salamov A."/>
            <person name="Shapiro H."/>
            <person name="Nishiyama T."/>
            <person name="Perroud P.-F."/>
            <person name="Lindquist E."/>
            <person name="Kamisugi Y."/>
            <person name="Tanahashi T."/>
            <person name="Sakakibara K."/>
            <person name="Fujita T."/>
            <person name="Oishi K."/>
            <person name="Shin-I T."/>
            <person name="Kuroki Y."/>
            <person name="Toyoda A."/>
            <person name="Suzuki Y."/>
            <person name="Hashimoto A."/>
            <person name="Yamaguchi K."/>
            <person name="Sugano A."/>
            <person name="Kohara Y."/>
            <person name="Fujiyama A."/>
            <person name="Anterola A."/>
            <person name="Aoki S."/>
            <person name="Ashton N."/>
            <person name="Barbazuk W.B."/>
            <person name="Barker E."/>
            <person name="Bennetzen J."/>
            <person name="Bezanilla M."/>
            <person name="Blankenship R."/>
            <person name="Cho S.H."/>
            <person name="Dutcher S."/>
            <person name="Estelle M."/>
            <person name="Fawcett J.A."/>
            <person name="Gundlach H."/>
            <person name="Hanada K."/>
            <person name="Heyl A."/>
            <person name="Hicks K.A."/>
            <person name="Hugh J."/>
            <person name="Lohr M."/>
            <person name="Mayer K."/>
            <person name="Melkozernov A."/>
            <person name="Murata T."/>
            <person name="Nelson D."/>
            <person name="Pils B."/>
            <person name="Prigge M."/>
            <person name="Reiss B."/>
            <person name="Renner T."/>
            <person name="Rombauts S."/>
            <person name="Rushton P."/>
            <person name="Sanderfoot A."/>
            <person name="Schween G."/>
            <person name="Shiu S.-H."/>
            <person name="Stueber K."/>
            <person name="Theodoulou F.L."/>
            <person name="Tu H."/>
            <person name="Van de Peer Y."/>
            <person name="Verrier P.J."/>
            <person name="Waters E."/>
            <person name="Wood A."/>
            <person name="Yang L."/>
            <person name="Cove D."/>
            <person name="Cuming A."/>
            <person name="Hasebe M."/>
            <person name="Lucas S."/>
            <person name="Mishler D.B."/>
            <person name="Reski R."/>
            <person name="Grigoriev I."/>
            <person name="Quatrano R.S."/>
            <person name="Boore J.L."/>
        </authorList>
    </citation>
    <scope>NUCLEOTIDE SEQUENCE [LARGE SCALE GENOMIC DNA]</scope>
    <source>
        <strain evidence="3 4">cv. Gransden 2004</strain>
    </source>
</reference>
<dbReference type="PANTHER" id="PTHR45648:SF152">
    <property type="match status" value="1"/>
</dbReference>
<organism evidence="3 4">
    <name type="scientific">Physcomitrium patens</name>
    <name type="common">Spreading-leaved earth moss</name>
    <name type="synonym">Physcomitrella patens</name>
    <dbReference type="NCBI Taxonomy" id="3218"/>
    <lineage>
        <taxon>Eukaryota</taxon>
        <taxon>Viridiplantae</taxon>
        <taxon>Streptophyta</taxon>
        <taxon>Embryophyta</taxon>
        <taxon>Bryophyta</taxon>
        <taxon>Bryophytina</taxon>
        <taxon>Bryopsida</taxon>
        <taxon>Funariidae</taxon>
        <taxon>Funariales</taxon>
        <taxon>Funariaceae</taxon>
        <taxon>Physcomitrium</taxon>
    </lineage>
</organism>
<dbReference type="AlphaFoldDB" id="A0A7I4B8X1"/>
<keyword evidence="2" id="KW-0378">Hydrolase</keyword>
<dbReference type="OMA" id="CIDWINE"/>
<name>A0A7I4B8X1_PHYPA</name>
<reference evidence="3 4" key="2">
    <citation type="journal article" date="2018" name="Plant J.">
        <title>The Physcomitrella patens chromosome-scale assembly reveals moss genome structure and evolution.</title>
        <authorList>
            <person name="Lang D."/>
            <person name="Ullrich K.K."/>
            <person name="Murat F."/>
            <person name="Fuchs J."/>
            <person name="Jenkins J."/>
            <person name="Haas F.B."/>
            <person name="Piednoel M."/>
            <person name="Gundlach H."/>
            <person name="Van Bel M."/>
            <person name="Meyberg R."/>
            <person name="Vives C."/>
            <person name="Morata J."/>
            <person name="Symeonidi A."/>
            <person name="Hiss M."/>
            <person name="Muchero W."/>
            <person name="Kamisugi Y."/>
            <person name="Saleh O."/>
            <person name="Blanc G."/>
            <person name="Decker E.L."/>
            <person name="van Gessel N."/>
            <person name="Grimwood J."/>
            <person name="Hayes R.D."/>
            <person name="Graham S.W."/>
            <person name="Gunter L.E."/>
            <person name="McDaniel S.F."/>
            <person name="Hoernstein S.N.W."/>
            <person name="Larsson A."/>
            <person name="Li F.W."/>
            <person name="Perroud P.F."/>
            <person name="Phillips J."/>
            <person name="Ranjan P."/>
            <person name="Rokshar D.S."/>
            <person name="Rothfels C.J."/>
            <person name="Schneider L."/>
            <person name="Shu S."/>
            <person name="Stevenson D.W."/>
            <person name="Thummler F."/>
            <person name="Tillich M."/>
            <person name="Villarreal Aguilar J.C."/>
            <person name="Widiez T."/>
            <person name="Wong G.K."/>
            <person name="Wymore A."/>
            <person name="Zhang Y."/>
            <person name="Zimmer A.D."/>
            <person name="Quatrano R.S."/>
            <person name="Mayer K.F.X."/>
            <person name="Goodstein D."/>
            <person name="Casacuberta J.M."/>
            <person name="Vandepoele K."/>
            <person name="Reski R."/>
            <person name="Cuming A.C."/>
            <person name="Tuskan G.A."/>
            <person name="Maumus F."/>
            <person name="Salse J."/>
            <person name="Schmutz J."/>
            <person name="Rensing S.A."/>
        </authorList>
    </citation>
    <scope>NUCLEOTIDE SEQUENCE [LARGE SCALE GENOMIC DNA]</scope>
    <source>
        <strain evidence="3 4">cv. Gransden 2004</strain>
    </source>
</reference>
<sequence length="227" mass="25338">MREFGAQMQRKAAELGLPLIPPSMDSETKGLKLLQGVNYASAGSGILNSTGLFFLIQLLVWTVSSQLQVLYEFGARKVVVTGLSPLGCCPSQIAKYNLTGECIGFLNDVSKQYNAALMTMLLEKREKLKDFHLVYRNLYDILTEPIASPAMYGFNFSNTACCGVGRLNGKFICTAFFLPCDDPPLHIFFDYYHPTDTMNYLNFRKVYFEGPPYNIPCSAQSLVHVPI</sequence>
<dbReference type="InParanoid" id="A0A7I4B8X1"/>
<dbReference type="InterPro" id="IPR051058">
    <property type="entry name" value="GDSL_Est/Lipase"/>
</dbReference>
<evidence type="ECO:0000256" key="1">
    <source>
        <dbReference type="ARBA" id="ARBA00008668"/>
    </source>
</evidence>
<dbReference type="InterPro" id="IPR001087">
    <property type="entry name" value="GDSL"/>
</dbReference>
<proteinExistence type="inferred from homology"/>
<dbReference type="Gene3D" id="3.40.50.1110">
    <property type="entry name" value="SGNH hydrolase"/>
    <property type="match status" value="1"/>
</dbReference>
<dbReference type="EMBL" id="ABEU02000016">
    <property type="status" value="NOT_ANNOTATED_CDS"/>
    <property type="molecule type" value="Genomic_DNA"/>
</dbReference>
<keyword evidence="4" id="KW-1185">Reference proteome</keyword>
<protein>
    <submittedName>
        <fullName evidence="3">Uncharacterized protein</fullName>
    </submittedName>
</protein>
<dbReference type="GO" id="GO:0016788">
    <property type="term" value="F:hydrolase activity, acting on ester bonds"/>
    <property type="evidence" value="ECO:0007669"/>
    <property type="project" value="InterPro"/>
</dbReference>
<dbReference type="Proteomes" id="UP000006727">
    <property type="component" value="Chromosome 16"/>
</dbReference>
<evidence type="ECO:0000256" key="2">
    <source>
        <dbReference type="ARBA" id="ARBA00022801"/>
    </source>
</evidence>
<evidence type="ECO:0000313" key="4">
    <source>
        <dbReference type="Proteomes" id="UP000006727"/>
    </source>
</evidence>
<accession>A0A7I4B8X1</accession>
<dbReference type="Pfam" id="PF00657">
    <property type="entry name" value="Lipase_GDSL"/>
    <property type="match status" value="1"/>
</dbReference>
<comment type="similarity">
    <text evidence="1">Belongs to the 'GDSL' lipolytic enzyme family.</text>
</comment>
<dbReference type="EnsemblPlants" id="Pp3c16_6900V3.2">
    <property type="protein sequence ID" value="Pp3c16_6900V3.2"/>
    <property type="gene ID" value="Pp3c16_6900"/>
</dbReference>
<evidence type="ECO:0000313" key="3">
    <source>
        <dbReference type="EnsemblPlants" id="Pp3c16_6900V3.2"/>
    </source>
</evidence>
<dbReference type="InterPro" id="IPR036514">
    <property type="entry name" value="SGNH_hydro_sf"/>
</dbReference>